<reference evidence="1 2" key="1">
    <citation type="submission" date="2014-03" db="EMBL/GenBank/DDBJ databases">
        <title>Bradyrhizobium valentinum sp. nov., isolated from effective nodules of Lupinus mariae-josephae, a lupine endemic of basic-lime soils in Eastern Spain.</title>
        <authorList>
            <person name="Duran D."/>
            <person name="Rey L."/>
            <person name="Navarro A."/>
            <person name="Busquets A."/>
            <person name="Imperial J."/>
            <person name="Ruiz-Argueso T."/>
        </authorList>
    </citation>
    <scope>NUCLEOTIDE SEQUENCE [LARGE SCALE GENOMIC DNA]</scope>
    <source>
        <strain evidence="1 2">PAC68</strain>
    </source>
</reference>
<accession>A0A0R3LVB8</accession>
<name>A0A0R3LVB8_9BRAD</name>
<keyword evidence="2" id="KW-1185">Reference proteome</keyword>
<proteinExistence type="predicted"/>
<dbReference type="InterPro" id="IPR046606">
    <property type="entry name" value="DUF6665"/>
</dbReference>
<protein>
    <submittedName>
        <fullName evidence="1">Uncharacterized protein</fullName>
    </submittedName>
</protein>
<dbReference type="RefSeq" id="WP_057835448.1">
    <property type="nucleotide sequence ID" value="NZ_LLXZ01000071.1"/>
</dbReference>
<gene>
    <name evidence="1" type="ORF">CQ12_13945</name>
</gene>
<dbReference type="OrthoDB" id="9814981at2"/>
<evidence type="ECO:0000313" key="2">
    <source>
        <dbReference type="Proteomes" id="UP000050863"/>
    </source>
</evidence>
<dbReference type="STRING" id="280332.CQ12_13945"/>
<dbReference type="EMBL" id="LLXZ01000071">
    <property type="protein sequence ID" value="KRR09583.1"/>
    <property type="molecule type" value="Genomic_DNA"/>
</dbReference>
<evidence type="ECO:0000313" key="1">
    <source>
        <dbReference type="EMBL" id="KRR09583.1"/>
    </source>
</evidence>
<dbReference type="Proteomes" id="UP000050863">
    <property type="component" value="Unassembled WGS sequence"/>
</dbReference>
<organism evidence="1 2">
    <name type="scientific">Bradyrhizobium jicamae</name>
    <dbReference type="NCBI Taxonomy" id="280332"/>
    <lineage>
        <taxon>Bacteria</taxon>
        <taxon>Pseudomonadati</taxon>
        <taxon>Pseudomonadota</taxon>
        <taxon>Alphaproteobacteria</taxon>
        <taxon>Hyphomicrobiales</taxon>
        <taxon>Nitrobacteraceae</taxon>
        <taxon>Bradyrhizobium</taxon>
    </lineage>
</organism>
<comment type="caution">
    <text evidence="1">The sequence shown here is derived from an EMBL/GenBank/DDBJ whole genome shotgun (WGS) entry which is preliminary data.</text>
</comment>
<dbReference type="Pfam" id="PF20370">
    <property type="entry name" value="DUF6665"/>
    <property type="match status" value="1"/>
</dbReference>
<sequence length="120" mass="13192">MTLDLLRSAHATLDYEIAQERASAFGRLGRRLEAALAALAACPRTENSDRKIRDALVEQAGYALWLFVVQREACGLNKISQVLRDYGVPNEVYVRMGPLASPSIQPTKTVELEAASAPMF</sequence>
<dbReference type="AlphaFoldDB" id="A0A0R3LVB8"/>